<dbReference type="AlphaFoldDB" id="A0A1G7VIN2"/>
<accession>A0A1G7VIN2</accession>
<reference evidence="1 2" key="1">
    <citation type="submission" date="2016-10" db="EMBL/GenBank/DDBJ databases">
        <authorList>
            <person name="de Groot N.N."/>
        </authorList>
    </citation>
    <scope>NUCLEOTIDE SEQUENCE [LARGE SCALE GENOMIC DNA]</scope>
    <source>
        <strain evidence="1 2">DSM 23142</strain>
    </source>
</reference>
<dbReference type="OrthoDB" id="4932961at2"/>
<evidence type="ECO:0000313" key="1">
    <source>
        <dbReference type="EMBL" id="SDG59676.1"/>
    </source>
</evidence>
<evidence type="ECO:0000313" key="2">
    <source>
        <dbReference type="Proteomes" id="UP000199009"/>
    </source>
</evidence>
<dbReference type="Proteomes" id="UP000199009">
    <property type="component" value="Chromosome I"/>
</dbReference>
<dbReference type="RefSeq" id="WP_091486477.1">
    <property type="nucleotide sequence ID" value="NZ_LT629692.1"/>
</dbReference>
<name>A0A1G7VIN2_9MICO</name>
<dbReference type="EMBL" id="LT629692">
    <property type="protein sequence ID" value="SDG59676.1"/>
    <property type="molecule type" value="Genomic_DNA"/>
</dbReference>
<proteinExistence type="predicted"/>
<protein>
    <submittedName>
        <fullName evidence="1">Uncharacterized protein</fullName>
    </submittedName>
</protein>
<sequence>MSAHRTERVEVVAEDASYLTAIAELPLSARRSRHVEGAVAVLSGDPGWVEAAQRAAIDGAVAVVIAAPAAAPSLQLRRLVDAATIPMIVQRPLLRPDVVQTAVTARAGAEPRLLTVDGAAPGAHKAVAVRDALGWLRSLSGERLTSRAGGDGLALLETRGGLAATLSVATADRSARSWLRVQVLGEVVTEVEVEEGRTQVTTLSSAGRLTAPTLFESAERLTLRRALRALSESSSPPDLADLLADCELADSLGA</sequence>
<keyword evidence="2" id="KW-1185">Reference proteome</keyword>
<dbReference type="STRING" id="370764.SAMN04489810_0729"/>
<organism evidence="1 2">
    <name type="scientific">Microbacterium pygmaeum</name>
    <dbReference type="NCBI Taxonomy" id="370764"/>
    <lineage>
        <taxon>Bacteria</taxon>
        <taxon>Bacillati</taxon>
        <taxon>Actinomycetota</taxon>
        <taxon>Actinomycetes</taxon>
        <taxon>Micrococcales</taxon>
        <taxon>Microbacteriaceae</taxon>
        <taxon>Microbacterium</taxon>
    </lineage>
</organism>
<gene>
    <name evidence="1" type="ORF">SAMN04489810_0729</name>
</gene>